<dbReference type="NCBIfam" id="NF040586">
    <property type="entry name" value="FxSxx_TPR"/>
    <property type="match status" value="1"/>
</dbReference>
<dbReference type="PANTHER" id="PTHR46082:SF6">
    <property type="entry name" value="AAA+ ATPASE DOMAIN-CONTAINING PROTEIN-RELATED"/>
    <property type="match status" value="1"/>
</dbReference>
<dbReference type="Gene3D" id="1.25.40.10">
    <property type="entry name" value="Tetratricopeptide repeat domain"/>
    <property type="match status" value="2"/>
</dbReference>
<dbReference type="GO" id="GO:0003824">
    <property type="term" value="F:catalytic activity"/>
    <property type="evidence" value="ECO:0007669"/>
    <property type="project" value="InterPro"/>
</dbReference>
<evidence type="ECO:0000313" key="2">
    <source>
        <dbReference type="EMBL" id="KAK2759602.1"/>
    </source>
</evidence>
<dbReference type="PANTHER" id="PTHR46082">
    <property type="entry name" value="ATP/GTP-BINDING PROTEIN-RELATED"/>
    <property type="match status" value="1"/>
</dbReference>
<dbReference type="GO" id="GO:0009116">
    <property type="term" value="P:nucleoside metabolic process"/>
    <property type="evidence" value="ECO:0007669"/>
    <property type="project" value="InterPro"/>
</dbReference>
<dbReference type="Gene3D" id="3.40.50.300">
    <property type="entry name" value="P-loop containing nucleotide triphosphate hydrolases"/>
    <property type="match status" value="1"/>
</dbReference>
<dbReference type="SUPFAM" id="SSF53167">
    <property type="entry name" value="Purine and uridine phosphorylases"/>
    <property type="match status" value="1"/>
</dbReference>
<dbReference type="InterPro" id="IPR011990">
    <property type="entry name" value="TPR-like_helical_dom_sf"/>
</dbReference>
<dbReference type="EMBL" id="VYYT01000178">
    <property type="protein sequence ID" value="KAK2759602.1"/>
    <property type="molecule type" value="Genomic_DNA"/>
</dbReference>
<organism evidence="2 3">
    <name type="scientific">Colletotrichum kahawae</name>
    <name type="common">Coffee berry disease fungus</name>
    <dbReference type="NCBI Taxonomy" id="34407"/>
    <lineage>
        <taxon>Eukaryota</taxon>
        <taxon>Fungi</taxon>
        <taxon>Dikarya</taxon>
        <taxon>Ascomycota</taxon>
        <taxon>Pezizomycotina</taxon>
        <taxon>Sordariomycetes</taxon>
        <taxon>Hypocreomycetidae</taxon>
        <taxon>Glomerellales</taxon>
        <taxon>Glomerellaceae</taxon>
        <taxon>Colletotrichum</taxon>
        <taxon>Colletotrichum gloeosporioides species complex</taxon>
    </lineage>
</organism>
<proteinExistence type="predicted"/>
<reference evidence="2" key="1">
    <citation type="submission" date="2023-02" db="EMBL/GenBank/DDBJ databases">
        <title>Colletotrichum kahawae CIFC_Que2 genome sequencing and assembly.</title>
        <authorList>
            <person name="Baroncelli R."/>
        </authorList>
    </citation>
    <scope>NUCLEOTIDE SEQUENCE</scope>
    <source>
        <strain evidence="2">CIFC_Que2</strain>
    </source>
</reference>
<dbReference type="SUPFAM" id="SSF48452">
    <property type="entry name" value="TPR-like"/>
    <property type="match status" value="2"/>
</dbReference>
<name>A0AAE0D879_COLKA</name>
<dbReference type="Pfam" id="PF01048">
    <property type="entry name" value="PNP_UDP_1"/>
    <property type="match status" value="1"/>
</dbReference>
<dbReference type="InterPro" id="IPR035994">
    <property type="entry name" value="Nucleoside_phosphorylase_sf"/>
</dbReference>
<feature type="domain" description="Nucleoside phosphorylase" evidence="1">
    <location>
        <begin position="13"/>
        <end position="129"/>
    </location>
</feature>
<dbReference type="Gene3D" id="3.40.50.1580">
    <property type="entry name" value="Nucleoside phosphorylase domain"/>
    <property type="match status" value="1"/>
</dbReference>
<dbReference type="InterPro" id="IPR027417">
    <property type="entry name" value="P-loop_NTPase"/>
</dbReference>
<dbReference type="InterPro" id="IPR000845">
    <property type="entry name" value="Nucleoside_phosphorylase_d"/>
</dbReference>
<sequence length="1058" mass="119362">MASSRPSRREDFTVALICALPIEFDAVALAFDETWPGNQFGKALGDYNSYTLGRIGSQNAVLVLLHKMGKTSAASATTSLRHSFPCVNLAFLCGICGGVPCPSPDVEILLGDVIISENVVQYDYGRQYPSKFAHKNTVSDVLGMPIKEIRSFLTHLKTDFGRDELRGRVPSMLEQIQRKTVENGHWSKYIHPGSETDVLFHADYLHRHQHNPDCSCSEETVCDEAIKTSCADLQCDPEYHVLRRRLNGQNQWERGPETTSDRLKSPPQVFVGTVGSEDTVMKSGEHRDMMAQQHGIIAFEMEGAGVWDEIPCIIVKSVCDYADSHKSKKWQGFAAVAAASATKAILNMYNFSTAPIATTNVSHALETPSRAFIVPYTENPDFVGRSEILERVEALFGHSDTYHRPGSKPRSRVALHGLGGVGKTQIALSYCYWFKERFQDASVFWIHASNVERFQKAFSDIAQECEIPGHKNEEVDIFLLVKGWLENKRRGRWLLVIDNADDTEVFFPTNPTAEAGRRTTNLGHLIPECSHGSVLFTTKNKQAGLKLTRGKLPIEIQRMTETETTQLLRTLLEDESVTPAEASLLSSRLEHLPLALAQAASFILENSTSIKDYVGLLDKSDSSMVDRLSEPFEAVGRDTETPHALTATWAISFKHIEQQKPMASNMLYLISFFDRQAIPKQFVWDYCHETLRKVASSDNEPELGEDSGNLLMADTDLEVTQTLGLLQAFSFISKAGDDLFDMHRLVQLVTRKQLADRSAMSEFAAKALKIVRNAFPLSEFENRVLCLQLLPHALAVLEHAEATREKPLSEDAWLSKAVGEYFRVQGQFQTSKSLYLRSLDLYNKILGPDDIDTIITMRFLANLHLDLDQPQEALELALKALEINQRVRPEDTDEISTDKRLVALTLNRLGRYEEAEPLCLEVWTKRNETLGEDNERTLRAAIEVVEVYRHTDRLKEAEEICTRAVELTKKTRGEENPTTLNRITSLARIHRKQGNYDQAERLQLEILEAEVRILGEYHPYTITTFEDLSRIYHETGRVDQAEEMDRRMSEAERAVSDM</sequence>
<accession>A0AAE0D879</accession>
<gene>
    <name evidence="2" type="ORF">CKAH01_05389</name>
</gene>
<evidence type="ECO:0000313" key="3">
    <source>
        <dbReference type="Proteomes" id="UP001281614"/>
    </source>
</evidence>
<protein>
    <submittedName>
        <fullName evidence="2">Phosphorylase superfamily protein</fullName>
    </submittedName>
</protein>
<evidence type="ECO:0000259" key="1">
    <source>
        <dbReference type="Pfam" id="PF01048"/>
    </source>
</evidence>
<dbReference type="InterPro" id="IPR053137">
    <property type="entry name" value="NLR-like"/>
</dbReference>
<dbReference type="SUPFAM" id="SSF52540">
    <property type="entry name" value="P-loop containing nucleoside triphosphate hydrolases"/>
    <property type="match status" value="1"/>
</dbReference>
<keyword evidence="3" id="KW-1185">Reference proteome</keyword>
<dbReference type="AlphaFoldDB" id="A0AAE0D879"/>
<dbReference type="Proteomes" id="UP001281614">
    <property type="component" value="Unassembled WGS sequence"/>
</dbReference>
<dbReference type="Pfam" id="PF13424">
    <property type="entry name" value="TPR_12"/>
    <property type="match status" value="3"/>
</dbReference>
<comment type="caution">
    <text evidence="2">The sequence shown here is derived from an EMBL/GenBank/DDBJ whole genome shotgun (WGS) entry which is preliminary data.</text>
</comment>